<sequence>MAGPAGRTAADNHRRFRALVAFGVLAIAMWFLLDAIEQTQYRAEQQSARLMLNQVRSALVVRGAEAILTRGETLEHLAGLNPLPLLDFGRGAEVETSCNELALDKRGWCFNPQQQWLVYQPGQPLLLEGRRREPGAPFIWQVQVDYAVPATQGNNKNKRATGLKLMEIDDHQVSVSQ</sequence>
<comment type="caution">
    <text evidence="2">The sequence shown here is derived from an EMBL/GenBank/DDBJ whole genome shotgun (WGS) entry which is preliminary data.</text>
</comment>
<dbReference type="Proteomes" id="UP000216984">
    <property type="component" value="Unassembled WGS sequence"/>
</dbReference>
<protein>
    <submittedName>
        <fullName evidence="2">Uncharacterized protein</fullName>
    </submittedName>
</protein>
<organism evidence="2 3">
    <name type="scientific">Marinobacter vinifirmus</name>
    <dbReference type="NCBI Taxonomy" id="355591"/>
    <lineage>
        <taxon>Bacteria</taxon>
        <taxon>Pseudomonadati</taxon>
        <taxon>Pseudomonadota</taxon>
        <taxon>Gammaproteobacteria</taxon>
        <taxon>Pseudomonadales</taxon>
        <taxon>Marinobacteraceae</taxon>
        <taxon>Marinobacter</taxon>
    </lineage>
</organism>
<feature type="transmembrane region" description="Helical" evidence="1">
    <location>
        <begin position="16"/>
        <end position="33"/>
    </location>
</feature>
<dbReference type="AlphaFoldDB" id="A0A7Z1DVA1"/>
<name>A0A7Z1DVA1_9GAMM</name>
<reference evidence="2 3" key="1">
    <citation type="submission" date="2017-06" db="EMBL/GenBank/DDBJ databases">
        <title>Draft genome sequence of the halophilic bacterium Marinobacter vinifirmus FB1.</title>
        <authorList>
            <person name="Stepanov V.G."/>
            <person name="Roberts D.J."/>
            <person name="Fox G.E."/>
        </authorList>
    </citation>
    <scope>NUCLEOTIDE SEQUENCE [LARGE SCALE GENOMIC DNA]</scope>
    <source>
        <strain evidence="2 3">FB1</strain>
    </source>
</reference>
<keyword evidence="1" id="KW-1133">Transmembrane helix</keyword>
<dbReference type="EMBL" id="NEFY01000010">
    <property type="protein sequence ID" value="OZC35495.1"/>
    <property type="molecule type" value="Genomic_DNA"/>
</dbReference>
<evidence type="ECO:0000256" key="1">
    <source>
        <dbReference type="SAM" id="Phobius"/>
    </source>
</evidence>
<evidence type="ECO:0000313" key="3">
    <source>
        <dbReference type="Proteomes" id="UP000216984"/>
    </source>
</evidence>
<keyword evidence="3" id="KW-1185">Reference proteome</keyword>
<dbReference type="RefSeq" id="WP_094625522.1">
    <property type="nucleotide sequence ID" value="NZ_NEFY01000010.1"/>
</dbReference>
<gene>
    <name evidence="2" type="ORF">B9Q17_07405</name>
</gene>
<proteinExistence type="predicted"/>
<accession>A0A7Z1DVA1</accession>
<keyword evidence="1" id="KW-0472">Membrane</keyword>
<keyword evidence="1" id="KW-0812">Transmembrane</keyword>
<evidence type="ECO:0000313" key="2">
    <source>
        <dbReference type="EMBL" id="OZC35495.1"/>
    </source>
</evidence>